<keyword evidence="2" id="KW-1185">Reference proteome</keyword>
<name>A0A8H4B3A9_GIGMA</name>
<dbReference type="Proteomes" id="UP000439903">
    <property type="component" value="Unassembled WGS sequence"/>
</dbReference>
<accession>A0A8H4B3A9</accession>
<evidence type="ECO:0000313" key="2">
    <source>
        <dbReference type="Proteomes" id="UP000439903"/>
    </source>
</evidence>
<dbReference type="EMBL" id="WTPW01000033">
    <property type="protein sequence ID" value="KAF0556445.1"/>
    <property type="molecule type" value="Genomic_DNA"/>
</dbReference>
<comment type="caution">
    <text evidence="1">The sequence shown here is derived from an EMBL/GenBank/DDBJ whole genome shotgun (WGS) entry which is preliminary data.</text>
</comment>
<reference evidence="1 2" key="1">
    <citation type="journal article" date="2019" name="Environ. Microbiol.">
        <title>At the nexus of three kingdoms: the genome of the mycorrhizal fungus Gigaspora margarita provides insights into plant, endobacterial and fungal interactions.</title>
        <authorList>
            <person name="Venice F."/>
            <person name="Ghignone S."/>
            <person name="Salvioli di Fossalunga A."/>
            <person name="Amselem J."/>
            <person name="Novero M."/>
            <person name="Xianan X."/>
            <person name="Sedzielewska Toro K."/>
            <person name="Morin E."/>
            <person name="Lipzen A."/>
            <person name="Grigoriev I.V."/>
            <person name="Henrissat B."/>
            <person name="Martin F.M."/>
            <person name="Bonfante P."/>
        </authorList>
    </citation>
    <scope>NUCLEOTIDE SEQUENCE [LARGE SCALE GENOMIC DNA]</scope>
    <source>
        <strain evidence="1 2">BEG34</strain>
    </source>
</reference>
<proteinExistence type="predicted"/>
<protein>
    <submittedName>
        <fullName evidence="1">Uncharacterized protein</fullName>
    </submittedName>
</protein>
<dbReference type="AlphaFoldDB" id="A0A8H4B3A9"/>
<sequence>MNLFGFVSNDKNRLIGTKSPSSVTFMPGMVISSNDQTRHYQDNSELEVGGNLIQFTKLLKRTRSKIQNDA</sequence>
<gene>
    <name evidence="1" type="ORF">F8M41_015357</name>
</gene>
<evidence type="ECO:0000313" key="1">
    <source>
        <dbReference type="EMBL" id="KAF0556445.1"/>
    </source>
</evidence>
<organism evidence="1 2">
    <name type="scientific">Gigaspora margarita</name>
    <dbReference type="NCBI Taxonomy" id="4874"/>
    <lineage>
        <taxon>Eukaryota</taxon>
        <taxon>Fungi</taxon>
        <taxon>Fungi incertae sedis</taxon>
        <taxon>Mucoromycota</taxon>
        <taxon>Glomeromycotina</taxon>
        <taxon>Glomeromycetes</taxon>
        <taxon>Diversisporales</taxon>
        <taxon>Gigasporaceae</taxon>
        <taxon>Gigaspora</taxon>
    </lineage>
</organism>